<evidence type="ECO:0000313" key="2">
    <source>
        <dbReference type="EMBL" id="TBW57876.1"/>
    </source>
</evidence>
<keyword evidence="3" id="KW-1185">Reference proteome</keyword>
<dbReference type="Pfam" id="PF08668">
    <property type="entry name" value="HDOD"/>
    <property type="match status" value="1"/>
</dbReference>
<sequence length="458" mass="50047">MPASAKLEMFLNRKGIDYETINHDEMPNFDVAVSSVGVPQQEVVRATLLIDLNGVVMAVHSYQTAIDVEAVSRVTGRRLQLLTARQADRLFADCEPGFHPPVGAPYDVPVVVDTPVLEMAHAYLTSGSNNSLLRLDGRGLRLVLAGARKASISIVDTAHDLEKGHGADITLDDVARRLQKLYRLPPMPALALKILRLTTNPEATARELADLIEYDPSLSAQIMRYARSALFNYPGQINSVQEAVTRVLGFDRVAHVAMGIASVRAFDVPRDGMLGTDAFWRHSLYCAHLCQQMAALKGIDKGLAYLCGLLHNFGLLLVGHLFPMEFEQLNRLREANPDQSMRALEMQVFGGDQEFLTVGHGAIGGILHRLWQLPDAVVKTAGMHQHPEYEGEHADYVHIVQLANGLLKSKDIGDEFNPDDTAALAGSLGFTEADVAMFVAATDDVAQELDELARSLAA</sequence>
<dbReference type="InterPro" id="IPR014627">
    <property type="entry name" value="UCP036888_HDGYP-like"/>
</dbReference>
<dbReference type="RefSeq" id="WP_131479805.1">
    <property type="nucleotide sequence ID" value="NZ_SJDL01000006.1"/>
</dbReference>
<comment type="caution">
    <text evidence="2">The sequence shown here is derived from an EMBL/GenBank/DDBJ whole genome shotgun (WGS) entry which is preliminary data.</text>
</comment>
<dbReference type="PANTHER" id="PTHR33525">
    <property type="match status" value="1"/>
</dbReference>
<reference evidence="2 3" key="1">
    <citation type="submission" date="2019-02" db="EMBL/GenBank/DDBJ databases">
        <title>Marinobacter halodurans sp. nov., a marine bacterium isolated from sea tidal flat.</title>
        <authorList>
            <person name="Yoo Y."/>
            <person name="Lee D.W."/>
            <person name="Kim B.S."/>
            <person name="Kim J.-J."/>
        </authorList>
    </citation>
    <scope>NUCLEOTIDE SEQUENCE [LARGE SCALE GENOMIC DNA]</scope>
    <source>
        <strain evidence="2 3">YJ-S3-2</strain>
    </source>
</reference>
<evidence type="ECO:0000313" key="3">
    <source>
        <dbReference type="Proteomes" id="UP000313645"/>
    </source>
</evidence>
<dbReference type="InterPro" id="IPR007214">
    <property type="entry name" value="YbaK/aa-tRNA-synth-assoc-dom"/>
</dbReference>
<dbReference type="SUPFAM" id="SSF109604">
    <property type="entry name" value="HD-domain/PDEase-like"/>
    <property type="match status" value="1"/>
</dbReference>
<accession>A0ABY1ZSA2</accession>
<dbReference type="SUPFAM" id="SSF55826">
    <property type="entry name" value="YbaK/ProRS associated domain"/>
    <property type="match status" value="1"/>
</dbReference>
<dbReference type="PANTHER" id="PTHR33525:SF3">
    <property type="entry name" value="RIBONUCLEASE Y"/>
    <property type="match status" value="1"/>
</dbReference>
<dbReference type="EMBL" id="SJDL01000006">
    <property type="protein sequence ID" value="TBW57876.1"/>
    <property type="molecule type" value="Genomic_DNA"/>
</dbReference>
<dbReference type="InterPro" id="IPR036754">
    <property type="entry name" value="YbaK/aa-tRNA-synt-asso_dom_sf"/>
</dbReference>
<dbReference type="InterPro" id="IPR052340">
    <property type="entry name" value="RNase_Y/CdgJ"/>
</dbReference>
<dbReference type="PROSITE" id="PS51833">
    <property type="entry name" value="HDOD"/>
    <property type="match status" value="1"/>
</dbReference>
<proteinExistence type="predicted"/>
<name>A0ABY1ZSA2_9GAMM</name>
<dbReference type="InterPro" id="IPR013976">
    <property type="entry name" value="HDOD"/>
</dbReference>
<dbReference type="Gene3D" id="3.90.960.10">
    <property type="entry name" value="YbaK/aminoacyl-tRNA synthetase-associated domain"/>
    <property type="match status" value="1"/>
</dbReference>
<feature type="domain" description="HDOD" evidence="1">
    <location>
        <begin position="184"/>
        <end position="387"/>
    </location>
</feature>
<dbReference type="Gene3D" id="1.10.3210.10">
    <property type="entry name" value="Hypothetical protein af1432"/>
    <property type="match status" value="1"/>
</dbReference>
<evidence type="ECO:0000259" key="1">
    <source>
        <dbReference type="PROSITE" id="PS51833"/>
    </source>
</evidence>
<dbReference type="Pfam" id="PF04073">
    <property type="entry name" value="tRNA_edit"/>
    <property type="match status" value="1"/>
</dbReference>
<gene>
    <name evidence="2" type="ORF">EZI54_05320</name>
</gene>
<protein>
    <submittedName>
        <fullName evidence="2">HDOD domain-containing protein</fullName>
    </submittedName>
</protein>
<organism evidence="2 3">
    <name type="scientific">Marinobacter halodurans</name>
    <dbReference type="NCBI Taxonomy" id="2528979"/>
    <lineage>
        <taxon>Bacteria</taxon>
        <taxon>Pseudomonadati</taxon>
        <taxon>Pseudomonadota</taxon>
        <taxon>Gammaproteobacteria</taxon>
        <taxon>Pseudomonadales</taxon>
        <taxon>Marinobacteraceae</taxon>
        <taxon>Marinobacter</taxon>
    </lineage>
</organism>
<dbReference type="Proteomes" id="UP000313645">
    <property type="component" value="Unassembled WGS sequence"/>
</dbReference>
<dbReference type="PIRSF" id="PIRSF036888">
    <property type="entry name" value="HDGYPm_UCP036888"/>
    <property type="match status" value="1"/>
</dbReference>